<dbReference type="EMBL" id="AUZX01003404">
    <property type="protein sequence ID" value="EQD73998.1"/>
    <property type="molecule type" value="Genomic_DNA"/>
</dbReference>
<evidence type="ECO:0000313" key="1">
    <source>
        <dbReference type="EMBL" id="EQD73998.1"/>
    </source>
</evidence>
<sequence>MTSTTSEEEGHSRREVRRTYVTNDISWLPMRKQWEGLGSVAMVETTRELLGTEKREVQTFRRYYISSLSDCNAAKMSGCIRGHWSVENNLHWQLDVTFQEDQSRLHKGNGAQNMSRLRRIALNLIKSNKITRGKARKGGIKTRRGLAGWDNDFLLEVLTGIPAT</sequence>
<dbReference type="AlphaFoldDB" id="T1BZL6"/>
<gene>
    <name evidence="1" type="ORF">B1A_04671</name>
</gene>
<reference evidence="1" key="2">
    <citation type="journal article" date="2014" name="ISME J.">
        <title>Microbial stratification in low pH oxic and suboxic macroscopic growths along an acid mine drainage.</title>
        <authorList>
            <person name="Mendez-Garcia C."/>
            <person name="Mesa V."/>
            <person name="Sprenger R.R."/>
            <person name="Richter M."/>
            <person name="Diez M.S."/>
            <person name="Solano J."/>
            <person name="Bargiela R."/>
            <person name="Golyshina O.V."/>
            <person name="Manteca A."/>
            <person name="Ramos J.L."/>
            <person name="Gallego J.R."/>
            <person name="Llorente I."/>
            <person name="Martins Dos Santos V.A."/>
            <person name="Jensen O.N."/>
            <person name="Pelaez A.I."/>
            <person name="Sanchez J."/>
            <person name="Ferrer M."/>
        </authorList>
    </citation>
    <scope>NUCLEOTIDE SEQUENCE</scope>
</reference>
<protein>
    <submittedName>
        <fullName evidence="1">Transposase IS4 family protein</fullName>
    </submittedName>
</protein>
<comment type="caution">
    <text evidence="1">The sequence shown here is derived from an EMBL/GenBank/DDBJ whole genome shotgun (WGS) entry which is preliminary data.</text>
</comment>
<organism evidence="1">
    <name type="scientific">mine drainage metagenome</name>
    <dbReference type="NCBI Taxonomy" id="410659"/>
    <lineage>
        <taxon>unclassified sequences</taxon>
        <taxon>metagenomes</taxon>
        <taxon>ecological metagenomes</taxon>
    </lineage>
</organism>
<dbReference type="PANTHER" id="PTHR30298:SF0">
    <property type="entry name" value="PROTEIN YBFL-RELATED"/>
    <property type="match status" value="1"/>
</dbReference>
<dbReference type="PANTHER" id="PTHR30298">
    <property type="entry name" value="H REPEAT-ASSOCIATED PREDICTED TRANSPOSASE"/>
    <property type="match status" value="1"/>
</dbReference>
<dbReference type="NCBIfam" id="NF033564">
    <property type="entry name" value="transpos_ISAs1"/>
    <property type="match status" value="1"/>
</dbReference>
<dbReference type="InterPro" id="IPR051698">
    <property type="entry name" value="Transposase_11-like"/>
</dbReference>
<accession>T1BZL6</accession>
<name>T1BZL6_9ZZZZ</name>
<proteinExistence type="predicted"/>
<dbReference type="InterPro" id="IPR047647">
    <property type="entry name" value="ISAs1_transpos"/>
</dbReference>
<reference evidence="1" key="1">
    <citation type="submission" date="2013-08" db="EMBL/GenBank/DDBJ databases">
        <authorList>
            <person name="Mendez C."/>
            <person name="Richter M."/>
            <person name="Ferrer M."/>
            <person name="Sanchez J."/>
        </authorList>
    </citation>
    <scope>NUCLEOTIDE SEQUENCE</scope>
</reference>